<feature type="signal peptide" evidence="3">
    <location>
        <begin position="1"/>
        <end position="20"/>
    </location>
</feature>
<dbReference type="Proteomes" id="UP000064912">
    <property type="component" value="Chromosome"/>
</dbReference>
<feature type="region of interest" description="Disordered" evidence="1">
    <location>
        <begin position="118"/>
        <end position="148"/>
    </location>
</feature>
<keyword evidence="2" id="KW-0472">Membrane</keyword>
<keyword evidence="2" id="KW-0812">Transmembrane</keyword>
<organism evidence="4 5">
    <name type="scientific">Rhodovulum sulfidophilum</name>
    <name type="common">Rhodobacter sulfidophilus</name>
    <dbReference type="NCBI Taxonomy" id="35806"/>
    <lineage>
        <taxon>Bacteria</taxon>
        <taxon>Pseudomonadati</taxon>
        <taxon>Pseudomonadota</taxon>
        <taxon>Alphaproteobacteria</taxon>
        <taxon>Rhodobacterales</taxon>
        <taxon>Paracoccaceae</taxon>
        <taxon>Rhodovulum</taxon>
    </lineage>
</organism>
<proteinExistence type="predicted"/>
<dbReference type="KEGG" id="rsu:NHU_02592"/>
<accession>A0A0D6B4L1</accession>
<evidence type="ECO:0000256" key="2">
    <source>
        <dbReference type="SAM" id="Phobius"/>
    </source>
</evidence>
<evidence type="ECO:0008006" key="6">
    <source>
        <dbReference type="Google" id="ProtNLM"/>
    </source>
</evidence>
<sequence length="231" mass="23109">MIRPVFLTLALVLAPLPALAHKVIAAVYADGALIEGEVGFSNGDMAANATVAVSDPEGNPLGETATDADGMFTFRPSVAVAHVFHADLGAGHVAEVTMSAQDVAAILDSPAARAAAEAAADTGADTGGIPGAGQAEAASDGGNPSTFPLDAASGTAAVGSSAVPLAAAPGLSDADKAAVAKIVRDEMRPLRREIAAYREKNDLQSILGGIGYIVGIFGLGFYVAARRRMKG</sequence>
<feature type="transmembrane region" description="Helical" evidence="2">
    <location>
        <begin position="206"/>
        <end position="225"/>
    </location>
</feature>
<keyword evidence="2" id="KW-1133">Transmembrane helix</keyword>
<keyword evidence="3" id="KW-0732">Signal</keyword>
<name>A0A0D6B4L1_RHOSU</name>
<dbReference type="PATRIC" id="fig|35806.4.peg.2669"/>
<dbReference type="EMBL" id="AP014800">
    <property type="protein sequence ID" value="BAQ69740.1"/>
    <property type="molecule type" value="Genomic_DNA"/>
</dbReference>
<gene>
    <name evidence="4" type="ORF">NHU_02592</name>
</gene>
<reference evidence="4 5" key="1">
    <citation type="submission" date="2015-02" db="EMBL/GenBank/DDBJ databases">
        <title>Genome sequene of Rhodovulum sulfidophilum DSM 2351.</title>
        <authorList>
            <person name="Nagao N."/>
        </authorList>
    </citation>
    <scope>NUCLEOTIDE SEQUENCE [LARGE SCALE GENOMIC DNA]</scope>
    <source>
        <strain evidence="4 5">DSM 2351</strain>
    </source>
</reference>
<evidence type="ECO:0000256" key="1">
    <source>
        <dbReference type="SAM" id="MobiDB-lite"/>
    </source>
</evidence>
<protein>
    <recommendedName>
        <fullName evidence="6">Cobalt ABC transporter permease</fullName>
    </recommendedName>
</protein>
<dbReference type="AlphaFoldDB" id="A0A0D6B4L1"/>
<evidence type="ECO:0000256" key="3">
    <source>
        <dbReference type="SAM" id="SignalP"/>
    </source>
</evidence>
<dbReference type="eggNOG" id="COG0310">
    <property type="taxonomic scope" value="Bacteria"/>
</dbReference>
<feature type="chain" id="PRO_5002301175" description="Cobalt ABC transporter permease" evidence="3">
    <location>
        <begin position="21"/>
        <end position="231"/>
    </location>
</feature>
<evidence type="ECO:0000313" key="5">
    <source>
        <dbReference type="Proteomes" id="UP000064912"/>
    </source>
</evidence>
<evidence type="ECO:0000313" key="4">
    <source>
        <dbReference type="EMBL" id="BAQ69740.1"/>
    </source>
</evidence>